<keyword evidence="2" id="KW-0378">Hydrolase</keyword>
<dbReference type="InterPro" id="IPR050955">
    <property type="entry name" value="Plant_Biomass_Hydrol_Est"/>
</dbReference>
<dbReference type="Gene3D" id="3.40.50.1820">
    <property type="entry name" value="alpha/beta hydrolase"/>
    <property type="match status" value="1"/>
</dbReference>
<name>A0ABU1YNP9_ROSSA</name>
<reference evidence="3 4" key="1">
    <citation type="submission" date="2023-07" db="EMBL/GenBank/DDBJ databases">
        <title>Sorghum-associated microbial communities from plants grown in Nebraska, USA.</title>
        <authorList>
            <person name="Schachtman D."/>
        </authorList>
    </citation>
    <scope>NUCLEOTIDE SEQUENCE [LARGE SCALE GENOMIC DNA]</scope>
    <source>
        <strain evidence="3 4">BE314</strain>
    </source>
</reference>
<comment type="caution">
    <text evidence="3">The sequence shown here is derived from an EMBL/GenBank/DDBJ whole genome shotgun (WGS) entry which is preliminary data.</text>
</comment>
<dbReference type="SUPFAM" id="SSF53474">
    <property type="entry name" value="alpha/beta-Hydrolases"/>
    <property type="match status" value="2"/>
</dbReference>
<dbReference type="InterPro" id="IPR029058">
    <property type="entry name" value="AB_hydrolase_fold"/>
</dbReference>
<proteinExistence type="predicted"/>
<keyword evidence="1" id="KW-0732">Signal</keyword>
<dbReference type="PANTHER" id="PTHR43037:SF1">
    <property type="entry name" value="BLL1128 PROTEIN"/>
    <property type="match status" value="1"/>
</dbReference>
<accession>A0ABU1YNP9</accession>
<dbReference type="InterPro" id="IPR010126">
    <property type="entry name" value="Esterase_phb"/>
</dbReference>
<evidence type="ECO:0000256" key="2">
    <source>
        <dbReference type="ARBA" id="ARBA00022801"/>
    </source>
</evidence>
<dbReference type="PANTHER" id="PTHR43037">
    <property type="entry name" value="UNNAMED PRODUCT-RELATED"/>
    <property type="match status" value="1"/>
</dbReference>
<dbReference type="RefSeq" id="WP_310266431.1">
    <property type="nucleotide sequence ID" value="NZ_JAVDXU010000002.1"/>
</dbReference>
<dbReference type="EMBL" id="JAVDXU010000002">
    <property type="protein sequence ID" value="MDR7270488.1"/>
    <property type="molecule type" value="Genomic_DNA"/>
</dbReference>
<dbReference type="Proteomes" id="UP001180453">
    <property type="component" value="Unassembled WGS sequence"/>
</dbReference>
<evidence type="ECO:0000313" key="4">
    <source>
        <dbReference type="Proteomes" id="UP001180453"/>
    </source>
</evidence>
<protein>
    <submittedName>
        <fullName evidence="3">Poly(Hydroxyalkanoate) depolymerase family esterase</fullName>
    </submittedName>
</protein>
<evidence type="ECO:0000256" key="1">
    <source>
        <dbReference type="ARBA" id="ARBA00022729"/>
    </source>
</evidence>
<sequence>MHPQFGQLMAEATALTRAGDLPAAMAAITAALNGSPVAAERVQEAPGHNVIDVVARVVEEAVAPPVARPATAPQGERFLTGHYAHHAGKRDYRLFIPATRHDKPRALVLMLHGCTQSPDDFARGTRMNALGAEHNTLVLYPAQTRHANSQGCWNWFKHNHQGRNRGEPALLADMTRHIAESHGVDPGHIYVAGLSAGGAMAAILATTHPDVFAAAGVHSGLPAGAARDLPGALAAMQGQAGSGLAGTAKSEVRMIVFHGDADATVHPSNGERVVAAHGGTAVSVEEQHGLQHGNRTCTRRLHKDAQGQVVTEQWRLHGAGHAWSGGDPSGSYTDARGPDASAEMMRFFLQT</sequence>
<gene>
    <name evidence="3" type="ORF">J2X20_003146</name>
</gene>
<keyword evidence="4" id="KW-1185">Reference proteome</keyword>
<evidence type="ECO:0000313" key="3">
    <source>
        <dbReference type="EMBL" id="MDR7270488.1"/>
    </source>
</evidence>
<organism evidence="3 4">
    <name type="scientific">Roseateles saccharophilus</name>
    <name type="common">Pseudomonas saccharophila</name>
    <dbReference type="NCBI Taxonomy" id="304"/>
    <lineage>
        <taxon>Bacteria</taxon>
        <taxon>Pseudomonadati</taxon>
        <taxon>Pseudomonadota</taxon>
        <taxon>Betaproteobacteria</taxon>
        <taxon>Burkholderiales</taxon>
        <taxon>Sphaerotilaceae</taxon>
        <taxon>Roseateles</taxon>
    </lineage>
</organism>
<dbReference type="NCBIfam" id="TIGR01840">
    <property type="entry name" value="esterase_phb"/>
    <property type="match status" value="1"/>
</dbReference>
<dbReference type="Pfam" id="PF10503">
    <property type="entry name" value="Esterase_PHB"/>
    <property type="match status" value="1"/>
</dbReference>